<gene>
    <name evidence="1" type="ORF">DLD99_01790</name>
</gene>
<dbReference type="AlphaFoldDB" id="A0A345RIY1"/>
<dbReference type="EMBL" id="CP029608">
    <property type="protein sequence ID" value="AXI59247.1"/>
    <property type="molecule type" value="Genomic_DNA"/>
</dbReference>
<protein>
    <submittedName>
        <fullName evidence="1">Uncharacterized protein</fullName>
    </submittedName>
</protein>
<dbReference type="Proteomes" id="UP000253720">
    <property type="component" value="Chromosome"/>
</dbReference>
<evidence type="ECO:0000313" key="2">
    <source>
        <dbReference type="Proteomes" id="UP000253720"/>
    </source>
</evidence>
<organism evidence="1 2">
    <name type="scientific">Pseudomonas kribbensis</name>
    <dbReference type="NCBI Taxonomy" id="1628086"/>
    <lineage>
        <taxon>Bacteria</taxon>
        <taxon>Pseudomonadati</taxon>
        <taxon>Pseudomonadota</taxon>
        <taxon>Gammaproteobacteria</taxon>
        <taxon>Pseudomonadales</taxon>
        <taxon>Pseudomonadaceae</taxon>
        <taxon>Pseudomonas</taxon>
    </lineage>
</organism>
<name>A0A345RIY1_9PSED</name>
<proteinExistence type="predicted"/>
<dbReference type="RefSeq" id="WP_114881074.1">
    <property type="nucleotide sequence ID" value="NZ_CP029608.1"/>
</dbReference>
<evidence type="ECO:0000313" key="1">
    <source>
        <dbReference type="EMBL" id="AXI59247.1"/>
    </source>
</evidence>
<dbReference type="KEGG" id="pke:DLD99_01790"/>
<keyword evidence="2" id="KW-1185">Reference proteome</keyword>
<accession>A0A345RIY1</accession>
<reference evidence="1 2" key="1">
    <citation type="submission" date="2018-05" db="EMBL/GenBank/DDBJ databases">
        <title>Complete genome sequence of Pseudomonas kribbensis 46-2(T).</title>
        <authorList>
            <person name="Jeong H."/>
            <person name="Lee S.-G."/>
            <person name="Rha E."/>
            <person name="Kim H."/>
        </authorList>
    </citation>
    <scope>NUCLEOTIDE SEQUENCE [LARGE SCALE GENOMIC DNA]</scope>
    <source>
        <strain evidence="1 2">46-2</strain>
    </source>
</reference>
<sequence>MYVYEGLATVTVLTRRHGHPPVELTTLECPVRVSNAGPGRTRVGLQHYLLGPKDANTLRVMLPDGLLIQGPIIDGCNEPTGGWLLIDVEQYDLAVDQPASLDGWKWQ</sequence>